<keyword evidence="3" id="KW-1185">Reference proteome</keyword>
<evidence type="ECO:0000313" key="2">
    <source>
        <dbReference type="EMBL" id="MBV0901939.1"/>
    </source>
</evidence>
<organism evidence="2 3">
    <name type="scientific">Haloarcula salina</name>
    <dbReference type="NCBI Taxonomy" id="1429914"/>
    <lineage>
        <taxon>Archaea</taxon>
        <taxon>Methanobacteriati</taxon>
        <taxon>Methanobacteriota</taxon>
        <taxon>Stenosarchaea group</taxon>
        <taxon>Halobacteria</taxon>
        <taxon>Halobacteriales</taxon>
        <taxon>Haloarculaceae</taxon>
        <taxon>Haloarcula</taxon>
    </lineage>
</organism>
<evidence type="ECO:0000256" key="1">
    <source>
        <dbReference type="SAM" id="MobiDB-lite"/>
    </source>
</evidence>
<dbReference type="AlphaFoldDB" id="A0AA41G1M7"/>
<protein>
    <submittedName>
        <fullName evidence="2">Uncharacterized protein</fullName>
    </submittedName>
</protein>
<dbReference type="RefSeq" id="WP_162413124.1">
    <property type="nucleotide sequence ID" value="NZ_JAHQXE010000002.1"/>
</dbReference>
<feature type="region of interest" description="Disordered" evidence="1">
    <location>
        <begin position="214"/>
        <end position="282"/>
    </location>
</feature>
<name>A0AA41G1M7_9EURY</name>
<feature type="compositionally biased region" description="Acidic residues" evidence="1">
    <location>
        <begin position="174"/>
        <end position="183"/>
    </location>
</feature>
<feature type="compositionally biased region" description="Polar residues" evidence="1">
    <location>
        <begin position="228"/>
        <end position="246"/>
    </location>
</feature>
<feature type="region of interest" description="Disordered" evidence="1">
    <location>
        <begin position="131"/>
        <end position="192"/>
    </location>
</feature>
<sequence length="282" mass="31099">MTQNAHGQTADALLSRIDDLLSSAERAAAGHDSVERAIDSLDDAHDVADSVEELLGTVDLTDLLGEIEWESLPEAIELEEVPDAIEDRNPTAAVKLRKLLSVTDMSEVWDAVDARAFWRQSRELDDELDDFDEESDEGFFEGISLDGPFADDDGSGDETADEASATDGLGGLGPDDDGFDPESLENAIQSQISDSVGAFRERILEARERLQQLRKENIEQSERRHSKTSNSRNPTAVSTMSSQRPSSGRAAFSTVPEETRYSTAPNRRRIYGSRFDEEETDE</sequence>
<dbReference type="Proteomes" id="UP001166304">
    <property type="component" value="Unassembled WGS sequence"/>
</dbReference>
<dbReference type="EMBL" id="JAHQXE010000002">
    <property type="protein sequence ID" value="MBV0901939.1"/>
    <property type="molecule type" value="Genomic_DNA"/>
</dbReference>
<evidence type="ECO:0000313" key="3">
    <source>
        <dbReference type="Proteomes" id="UP001166304"/>
    </source>
</evidence>
<accession>A0AA41G1M7</accession>
<feature type="compositionally biased region" description="Basic and acidic residues" evidence="1">
    <location>
        <begin position="214"/>
        <end position="223"/>
    </location>
</feature>
<proteinExistence type="predicted"/>
<comment type="caution">
    <text evidence="2">The sequence shown here is derived from an EMBL/GenBank/DDBJ whole genome shotgun (WGS) entry which is preliminary data.</text>
</comment>
<feature type="compositionally biased region" description="Acidic residues" evidence="1">
    <location>
        <begin position="149"/>
        <end position="161"/>
    </location>
</feature>
<reference evidence="2" key="1">
    <citation type="submission" date="2021-06" db="EMBL/GenBank/DDBJ databases">
        <title>New haloarchaea isolates fom saline soil.</title>
        <authorList>
            <person name="Duran-Viseras A."/>
            <person name="Sanchez-Porro C.S."/>
            <person name="Ventosa A."/>
        </authorList>
    </citation>
    <scope>NUCLEOTIDE SEQUENCE</scope>
    <source>
        <strain evidence="2">JCM 18369</strain>
    </source>
</reference>
<gene>
    <name evidence="2" type="ORF">KTS37_09075</name>
</gene>